<accession>A0A9P8MNL9</accession>
<sequence>MPLLQIIGTTGLHKSYSVAFGIASKEDEGAFNWILSHLYDTGRRASIPAPGVVITGFDKALKNALSSVFPFTQQQLCVWHMMKNVILHIKKKWVGSLEDTRLGAAAALANDRTNANAIEDRPIDHTAEAQIQHASQLADQYLDEEQDDEGNPIPPPPPKRTFKHTADVPGAAHANISTASSPIEAIPGPGGLIHPAARLVEEHPYRLPSVEIFALQRREWVMGARLGYRNCEIVMH</sequence>
<protein>
    <submittedName>
        <fullName evidence="3">MULE transposase domain-containing protein</fullName>
    </submittedName>
</protein>
<reference evidence="3" key="1">
    <citation type="submission" date="2021-09" db="EMBL/GenBank/DDBJ databases">
        <title>A high-quality genome of the endoparasitic fungus Hirsutella rhossiliensis with a comparison of Hirsutella genomes reveals transposable elements contributing to genome size variation.</title>
        <authorList>
            <person name="Lin R."/>
            <person name="Jiao Y."/>
            <person name="Sun X."/>
            <person name="Ling J."/>
            <person name="Xie B."/>
            <person name="Cheng X."/>
        </authorList>
    </citation>
    <scope>NUCLEOTIDE SEQUENCE</scope>
    <source>
        <strain evidence="3">HR02</strain>
    </source>
</reference>
<dbReference type="InterPro" id="IPR018289">
    <property type="entry name" value="MULE_transposase_dom"/>
</dbReference>
<evidence type="ECO:0000259" key="2">
    <source>
        <dbReference type="Pfam" id="PF10551"/>
    </source>
</evidence>
<feature type="region of interest" description="Disordered" evidence="1">
    <location>
        <begin position="142"/>
        <end position="163"/>
    </location>
</feature>
<dbReference type="PANTHER" id="PTHR47718">
    <property type="entry name" value="OS01G0519700 PROTEIN"/>
    <property type="match status" value="1"/>
</dbReference>
<dbReference type="GeneID" id="68360323"/>
<gene>
    <name evidence="3" type="ORF">HRG_11195</name>
</gene>
<dbReference type="AlphaFoldDB" id="A0A9P8MNL9"/>
<dbReference type="OrthoDB" id="4922674at2759"/>
<feature type="domain" description="MULE transposase" evidence="2">
    <location>
        <begin position="1"/>
        <end position="84"/>
    </location>
</feature>
<name>A0A9P8MNL9_9HYPO</name>
<dbReference type="Pfam" id="PF10551">
    <property type="entry name" value="MULE"/>
    <property type="match status" value="1"/>
</dbReference>
<dbReference type="RefSeq" id="XP_044715218.1">
    <property type="nucleotide sequence ID" value="XM_044869665.1"/>
</dbReference>
<keyword evidence="4" id="KW-1185">Reference proteome</keyword>
<dbReference type="EMBL" id="JAIZPD010000019">
    <property type="protein sequence ID" value="KAH0957704.1"/>
    <property type="molecule type" value="Genomic_DNA"/>
</dbReference>
<dbReference type="PANTHER" id="PTHR47718:SF10">
    <property type="entry name" value="PROTEIN FAR1-RELATED SEQUENCE"/>
    <property type="match status" value="1"/>
</dbReference>
<evidence type="ECO:0000313" key="3">
    <source>
        <dbReference type="EMBL" id="KAH0957704.1"/>
    </source>
</evidence>
<proteinExistence type="predicted"/>
<evidence type="ECO:0000256" key="1">
    <source>
        <dbReference type="SAM" id="MobiDB-lite"/>
    </source>
</evidence>
<evidence type="ECO:0000313" key="4">
    <source>
        <dbReference type="Proteomes" id="UP000824596"/>
    </source>
</evidence>
<organism evidence="3 4">
    <name type="scientific">Hirsutella rhossiliensis</name>
    <dbReference type="NCBI Taxonomy" id="111463"/>
    <lineage>
        <taxon>Eukaryota</taxon>
        <taxon>Fungi</taxon>
        <taxon>Dikarya</taxon>
        <taxon>Ascomycota</taxon>
        <taxon>Pezizomycotina</taxon>
        <taxon>Sordariomycetes</taxon>
        <taxon>Hypocreomycetidae</taxon>
        <taxon>Hypocreales</taxon>
        <taxon>Ophiocordycipitaceae</taxon>
        <taxon>Hirsutella</taxon>
    </lineage>
</organism>
<dbReference type="Proteomes" id="UP000824596">
    <property type="component" value="Unassembled WGS sequence"/>
</dbReference>
<comment type="caution">
    <text evidence="3">The sequence shown here is derived from an EMBL/GenBank/DDBJ whole genome shotgun (WGS) entry which is preliminary data.</text>
</comment>